<dbReference type="AlphaFoldDB" id="A0A6P7GKK2"/>
<accession>A0A6P7GKK2</accession>
<evidence type="ECO:0000256" key="2">
    <source>
        <dbReference type="SAM" id="SignalP"/>
    </source>
</evidence>
<feature type="region of interest" description="Disordered" evidence="1">
    <location>
        <begin position="210"/>
        <end position="258"/>
    </location>
</feature>
<dbReference type="InParanoid" id="A0A6P7GKK2"/>
<reference evidence="3" key="1">
    <citation type="submission" date="2025-08" db="UniProtKB">
        <authorList>
            <consortium name="RefSeq"/>
        </authorList>
    </citation>
    <scope>IDENTIFICATION</scope>
    <source>
        <tissue evidence="3">Whole insect</tissue>
    </source>
</reference>
<feature type="region of interest" description="Disordered" evidence="1">
    <location>
        <begin position="32"/>
        <end position="58"/>
    </location>
</feature>
<protein>
    <submittedName>
        <fullName evidence="3">Uncharacterized protein LOC114337922</fullName>
    </submittedName>
</protein>
<feature type="signal peptide" evidence="2">
    <location>
        <begin position="1"/>
        <end position="20"/>
    </location>
</feature>
<organism evidence="3">
    <name type="scientific">Diabrotica virgifera virgifera</name>
    <name type="common">western corn rootworm</name>
    <dbReference type="NCBI Taxonomy" id="50390"/>
    <lineage>
        <taxon>Eukaryota</taxon>
        <taxon>Metazoa</taxon>
        <taxon>Ecdysozoa</taxon>
        <taxon>Arthropoda</taxon>
        <taxon>Hexapoda</taxon>
        <taxon>Insecta</taxon>
        <taxon>Pterygota</taxon>
        <taxon>Neoptera</taxon>
        <taxon>Endopterygota</taxon>
        <taxon>Coleoptera</taxon>
        <taxon>Polyphaga</taxon>
        <taxon>Cucujiformia</taxon>
        <taxon>Chrysomeloidea</taxon>
        <taxon>Chrysomelidae</taxon>
        <taxon>Galerucinae</taxon>
        <taxon>Diabroticina</taxon>
        <taxon>Diabroticites</taxon>
        <taxon>Diabrotica</taxon>
    </lineage>
</organism>
<dbReference type="RefSeq" id="XP_028144300.1">
    <property type="nucleotide sequence ID" value="XM_028288499.1"/>
</dbReference>
<evidence type="ECO:0000256" key="1">
    <source>
        <dbReference type="SAM" id="MobiDB-lite"/>
    </source>
</evidence>
<proteinExistence type="predicted"/>
<feature type="compositionally biased region" description="Basic and acidic residues" evidence="1">
    <location>
        <begin position="213"/>
        <end position="231"/>
    </location>
</feature>
<gene>
    <name evidence="3" type="primary">LOC114337922</name>
</gene>
<feature type="compositionally biased region" description="Basic and acidic residues" evidence="1">
    <location>
        <begin position="32"/>
        <end position="45"/>
    </location>
</feature>
<keyword evidence="2" id="KW-0732">Signal</keyword>
<evidence type="ECO:0000313" key="3">
    <source>
        <dbReference type="RefSeq" id="XP_028144300.1"/>
    </source>
</evidence>
<feature type="chain" id="PRO_5028220565" evidence="2">
    <location>
        <begin position="21"/>
        <end position="258"/>
    </location>
</feature>
<name>A0A6P7GKK2_DIAVI</name>
<sequence>MLRLSFLFVALLIFSTVLDAAVLKDDFDYIPDRPQDPKGPQDPKEVTSSSSVDPLSPENGEIDILEGNLTDFNGTGKDLFVIKTVVYEIGILTDIGNDTNFDNETHEQIDVSFFDPAHNGSIIDLSQIPIPIQTNVSGVSITGLLPANFGDLNLLKNGTPTVQGSHFPLFPNKQVRVTHNVSTSDRDRTNDVLSGLPELLGLKDFIKYDSSSEESKDQSSGESKDSGESKEKRHKKHKESNDSSESKESKEDDKEKKH</sequence>
<feature type="compositionally biased region" description="Basic and acidic residues" evidence="1">
    <location>
        <begin position="239"/>
        <end position="258"/>
    </location>
</feature>